<name>A0A2U0SE48_9SPHN</name>
<dbReference type="EMBL" id="QENQ01000001">
    <property type="protein sequence ID" value="PVX29643.1"/>
    <property type="molecule type" value="Genomic_DNA"/>
</dbReference>
<proteinExistence type="predicted"/>
<reference evidence="1 2" key="1">
    <citation type="submission" date="2018-05" db="EMBL/GenBank/DDBJ databases">
        <title>Description of Sphingomonas pokkalii sp nov, isolated from the rhizosphere of saline tolerant pokkali rice and its draft genome analysis.</title>
        <authorList>
            <person name="Menon R."/>
            <person name="Kumari S."/>
            <person name="Rameshkumar N."/>
        </authorList>
    </citation>
    <scope>NUCLEOTIDE SEQUENCE [LARGE SCALE GENOMIC DNA]</scope>
    <source>
        <strain evidence="1 2">L3B27</strain>
    </source>
</reference>
<dbReference type="Proteomes" id="UP000245890">
    <property type="component" value="Unassembled WGS sequence"/>
</dbReference>
<accession>A0A2U0SE48</accession>
<gene>
    <name evidence="1" type="ORF">DD559_10195</name>
</gene>
<dbReference type="AlphaFoldDB" id="A0A2U0SE48"/>
<organism evidence="1 2">
    <name type="scientific">Sphingomonas pokkalii</name>
    <dbReference type="NCBI Taxonomy" id="2175090"/>
    <lineage>
        <taxon>Bacteria</taxon>
        <taxon>Pseudomonadati</taxon>
        <taxon>Pseudomonadota</taxon>
        <taxon>Alphaproteobacteria</taxon>
        <taxon>Sphingomonadales</taxon>
        <taxon>Sphingomonadaceae</taxon>
        <taxon>Sphingomonas</taxon>
    </lineage>
</organism>
<keyword evidence="2" id="KW-1185">Reference proteome</keyword>
<evidence type="ECO:0000313" key="2">
    <source>
        <dbReference type="Proteomes" id="UP000245890"/>
    </source>
</evidence>
<evidence type="ECO:0000313" key="1">
    <source>
        <dbReference type="EMBL" id="PVX29643.1"/>
    </source>
</evidence>
<comment type="caution">
    <text evidence="1">The sequence shown here is derived from an EMBL/GenBank/DDBJ whole genome shotgun (WGS) entry which is preliminary data.</text>
</comment>
<protein>
    <submittedName>
        <fullName evidence="1">Uncharacterized protein</fullName>
    </submittedName>
</protein>
<sequence length="84" mass="8945">MVMSAPRFFAERGATAPIVVPRRVTPAKAGAHGARGWRLLRPRGECIPALVGMAAARQDQAISTQLGIIRRLSAETAALLQEPS</sequence>